<evidence type="ECO:0000256" key="10">
    <source>
        <dbReference type="SAM" id="SignalP"/>
    </source>
</evidence>
<comment type="similarity">
    <text evidence="2">Belongs to the YkuD family.</text>
</comment>
<dbReference type="InterPro" id="IPR050979">
    <property type="entry name" value="LD-transpeptidase"/>
</dbReference>
<evidence type="ECO:0000256" key="7">
    <source>
        <dbReference type="ARBA" id="ARBA00022984"/>
    </source>
</evidence>
<dbReference type="CDD" id="cd16913">
    <property type="entry name" value="YkuD_like"/>
    <property type="match status" value="1"/>
</dbReference>
<sequence>MKRREFIAGTIAVGAYAASPAFAYDNTIANEPPIPDVLAPRVVNIKGGAPGEVHVVPDHYSLYLMLEDNKAIRYYVGVGRDALYESGSFFVGAKKKWPSWTPTPDMIKRDPKSYKRFEDGMPGGPSNPLGARALYLFYPGRGDSFLRIHGTNKPKTIGLDVSNGCARLVNAHMVDLYQRVQMKSKVVLHPKGLYPKKPIGSDVTS</sequence>
<dbReference type="PANTHER" id="PTHR30582">
    <property type="entry name" value="L,D-TRANSPEPTIDASE"/>
    <property type="match status" value="1"/>
</dbReference>
<evidence type="ECO:0000256" key="8">
    <source>
        <dbReference type="ARBA" id="ARBA00023316"/>
    </source>
</evidence>
<keyword evidence="7 9" id="KW-0573">Peptidoglycan synthesis</keyword>
<keyword evidence="10" id="KW-0732">Signal</keyword>
<dbReference type="PROSITE" id="PS52029">
    <property type="entry name" value="LD_TPASE"/>
    <property type="match status" value="1"/>
</dbReference>
<reference evidence="12" key="2">
    <citation type="submission" date="2020-09" db="EMBL/GenBank/DDBJ databases">
        <authorList>
            <person name="Sun Q."/>
            <person name="Zhou Y."/>
        </authorList>
    </citation>
    <scope>NUCLEOTIDE SEQUENCE</scope>
    <source>
        <strain evidence="12">CGMCC 1.15880</strain>
    </source>
</reference>
<dbReference type="Pfam" id="PF03734">
    <property type="entry name" value="YkuD"/>
    <property type="match status" value="1"/>
</dbReference>
<comment type="pathway">
    <text evidence="1 9">Cell wall biogenesis; peptidoglycan biosynthesis.</text>
</comment>
<feature type="active site" description="Nucleophile" evidence="9">
    <location>
        <position position="165"/>
    </location>
</feature>
<evidence type="ECO:0000256" key="9">
    <source>
        <dbReference type="PROSITE-ProRule" id="PRU01373"/>
    </source>
</evidence>
<evidence type="ECO:0000313" key="12">
    <source>
        <dbReference type="EMBL" id="GGA13500.1"/>
    </source>
</evidence>
<dbReference type="GO" id="GO:0008360">
    <property type="term" value="P:regulation of cell shape"/>
    <property type="evidence" value="ECO:0007669"/>
    <property type="project" value="UniProtKB-UniRule"/>
</dbReference>
<keyword evidence="5" id="KW-0378">Hydrolase</keyword>
<dbReference type="AlphaFoldDB" id="A0A916QUN5"/>
<dbReference type="SUPFAM" id="SSF141523">
    <property type="entry name" value="L,D-transpeptidase catalytic domain-like"/>
    <property type="match status" value="1"/>
</dbReference>
<dbReference type="Proteomes" id="UP000628017">
    <property type="component" value="Unassembled WGS sequence"/>
</dbReference>
<evidence type="ECO:0000256" key="2">
    <source>
        <dbReference type="ARBA" id="ARBA00005992"/>
    </source>
</evidence>
<evidence type="ECO:0000259" key="11">
    <source>
        <dbReference type="PROSITE" id="PS52029"/>
    </source>
</evidence>
<comment type="caution">
    <text evidence="12">The sequence shown here is derived from an EMBL/GenBank/DDBJ whole genome shotgun (WGS) entry which is preliminary data.</text>
</comment>
<proteinExistence type="inferred from homology"/>
<evidence type="ECO:0000256" key="6">
    <source>
        <dbReference type="ARBA" id="ARBA00022960"/>
    </source>
</evidence>
<dbReference type="EMBL" id="BMKA01000002">
    <property type="protein sequence ID" value="GGA13500.1"/>
    <property type="molecule type" value="Genomic_DNA"/>
</dbReference>
<reference evidence="12" key="1">
    <citation type="journal article" date="2014" name="Int. J. Syst. Evol. Microbiol.">
        <title>Complete genome sequence of Corynebacterium casei LMG S-19264T (=DSM 44701T), isolated from a smear-ripened cheese.</title>
        <authorList>
            <consortium name="US DOE Joint Genome Institute (JGI-PGF)"/>
            <person name="Walter F."/>
            <person name="Albersmeier A."/>
            <person name="Kalinowski J."/>
            <person name="Ruckert C."/>
        </authorList>
    </citation>
    <scope>NUCLEOTIDE SEQUENCE</scope>
    <source>
        <strain evidence="12">CGMCC 1.15880</strain>
    </source>
</reference>
<evidence type="ECO:0000313" key="13">
    <source>
        <dbReference type="Proteomes" id="UP000628017"/>
    </source>
</evidence>
<dbReference type="GO" id="GO:0018104">
    <property type="term" value="P:peptidoglycan-protein cross-linking"/>
    <property type="evidence" value="ECO:0007669"/>
    <property type="project" value="TreeGrafter"/>
</dbReference>
<keyword evidence="3" id="KW-0328">Glycosyltransferase</keyword>
<dbReference type="Gene3D" id="2.40.440.10">
    <property type="entry name" value="L,D-transpeptidase catalytic domain-like"/>
    <property type="match status" value="1"/>
</dbReference>
<keyword evidence="13" id="KW-1185">Reference proteome</keyword>
<feature type="active site" description="Proton donor/acceptor" evidence="9">
    <location>
        <position position="149"/>
    </location>
</feature>
<keyword evidence="8 9" id="KW-0961">Cell wall biogenesis/degradation</keyword>
<dbReference type="GO" id="GO:0071555">
    <property type="term" value="P:cell wall organization"/>
    <property type="evidence" value="ECO:0007669"/>
    <property type="project" value="UniProtKB-UniRule"/>
</dbReference>
<keyword evidence="4" id="KW-0808">Transferase</keyword>
<organism evidence="12 13">
    <name type="scientific">Neptunicoccus cionae</name>
    <dbReference type="NCBI Taxonomy" id="2035344"/>
    <lineage>
        <taxon>Bacteria</taxon>
        <taxon>Pseudomonadati</taxon>
        <taxon>Pseudomonadota</taxon>
        <taxon>Alphaproteobacteria</taxon>
        <taxon>Rhodobacterales</taxon>
        <taxon>Paracoccaceae</taxon>
        <taxon>Neptunicoccus</taxon>
    </lineage>
</organism>
<dbReference type="GO" id="GO:0071972">
    <property type="term" value="F:peptidoglycan L,D-transpeptidase activity"/>
    <property type="evidence" value="ECO:0007669"/>
    <property type="project" value="TreeGrafter"/>
</dbReference>
<evidence type="ECO:0000256" key="4">
    <source>
        <dbReference type="ARBA" id="ARBA00022679"/>
    </source>
</evidence>
<gene>
    <name evidence="12" type="ORF">GCM10011498_11880</name>
</gene>
<protein>
    <submittedName>
        <fullName evidence="12">Carnitine operon oxidoreductase caia</fullName>
    </submittedName>
</protein>
<dbReference type="InterPro" id="IPR005490">
    <property type="entry name" value="LD_TPept_cat_dom"/>
</dbReference>
<keyword evidence="6 9" id="KW-0133">Cell shape</keyword>
<dbReference type="GO" id="GO:0005576">
    <property type="term" value="C:extracellular region"/>
    <property type="evidence" value="ECO:0007669"/>
    <property type="project" value="TreeGrafter"/>
</dbReference>
<dbReference type="PANTHER" id="PTHR30582:SF24">
    <property type="entry name" value="L,D-TRANSPEPTIDASE ERFK_SRFK-RELATED"/>
    <property type="match status" value="1"/>
</dbReference>
<name>A0A916QUN5_9RHOB</name>
<feature type="chain" id="PRO_5036927512" evidence="10">
    <location>
        <begin position="24"/>
        <end position="205"/>
    </location>
</feature>
<dbReference type="InterPro" id="IPR038063">
    <property type="entry name" value="Transpep_catalytic_dom"/>
</dbReference>
<dbReference type="GO" id="GO:0016757">
    <property type="term" value="F:glycosyltransferase activity"/>
    <property type="evidence" value="ECO:0007669"/>
    <property type="project" value="UniProtKB-KW"/>
</dbReference>
<feature type="domain" description="L,D-TPase catalytic" evidence="11">
    <location>
        <begin position="51"/>
        <end position="189"/>
    </location>
</feature>
<accession>A0A916QUN5</accession>
<dbReference type="RefSeq" id="WP_188672023.1">
    <property type="nucleotide sequence ID" value="NZ_BMKA01000002.1"/>
</dbReference>
<feature type="signal peptide" evidence="10">
    <location>
        <begin position="1"/>
        <end position="23"/>
    </location>
</feature>
<evidence type="ECO:0000256" key="5">
    <source>
        <dbReference type="ARBA" id="ARBA00022801"/>
    </source>
</evidence>
<evidence type="ECO:0000256" key="1">
    <source>
        <dbReference type="ARBA" id="ARBA00004752"/>
    </source>
</evidence>
<evidence type="ECO:0000256" key="3">
    <source>
        <dbReference type="ARBA" id="ARBA00022676"/>
    </source>
</evidence>